<comment type="caution">
    <text evidence="1">The sequence shown here is derived from an EMBL/GenBank/DDBJ whole genome shotgun (WGS) entry which is preliminary data.</text>
</comment>
<proteinExistence type="predicted"/>
<evidence type="ECO:0000313" key="2">
    <source>
        <dbReference type="Proteomes" id="UP000029646"/>
    </source>
</evidence>
<organism evidence="1 2">
    <name type="scientific">Jejuia pallidilutea</name>
    <dbReference type="NCBI Taxonomy" id="504487"/>
    <lineage>
        <taxon>Bacteria</taxon>
        <taxon>Pseudomonadati</taxon>
        <taxon>Bacteroidota</taxon>
        <taxon>Flavobacteriia</taxon>
        <taxon>Flavobacteriales</taxon>
        <taxon>Flavobacteriaceae</taxon>
        <taxon>Jejuia</taxon>
    </lineage>
</organism>
<dbReference type="EMBL" id="BBNS01000019">
    <property type="protein sequence ID" value="GAL72102.1"/>
    <property type="molecule type" value="Genomic_DNA"/>
</dbReference>
<sequence>MVTIQNEITLNAISNYELCDDLSGNEVETFNLSTKDAELAGIVSFTNYTFSYHLSDTDARSGTNPITNPIQNTSLSQPIYVRIDDLDSGCVAYTTFNIVVNTIPNITNPTNLSICDSDNDPSDGITTIDLSVKDDEITSGDTNLFVTYHYNALDADTGNNPIPIPYINTNTPTESLFVRVVNTTTGCYTTSTLTVEVTNSPIVNREPLPLDGCDSDHDGTDNFDLTQAINDILQGLTGVTTTFHESYDDANEGINPIANETNYQNITPDVQTVFVRVEDNTTGCASVVPLEIHTNLLLTGTDTGEFALCDDGTNDGVEDFNLFVVETYIANELPGITVTFYETQTDYDNNNPLDKNQIYTASNPTNLIVSIGNGNCTEVSDINLIVNPILVFNPLAPIPYCDDDDDGTVSIEMATFDALITGGNTDFTVYYYGSQTDAETNINQLRPFYTNTAPTETIYARIESLTSECFTIETFEIEVRPAPPITQPSPWLICDVDDDGLTVLNLEDKIPEIVTSTSGLNIDFFTSIDDANNNTNAITNRTTFETSTQTIYVRVESPGSGCYAIANLDIIVNTLPVITAISNFQLCEDDNDERTEFIFSDWDSEILNGQADKEVYYFEDAAYTSPIDKTLPYTNISSPQTIYVRVENITDASCNATASFLIEVGANPDYNVPTSFLICDDKSNDGFGVFDLNKKINQISLGSTTNLDINFFTSEQNAIDNTNAIPLEFTNAQNPQTIYVR</sequence>
<evidence type="ECO:0000313" key="1">
    <source>
        <dbReference type="EMBL" id="GAL72102.1"/>
    </source>
</evidence>
<dbReference type="RefSeq" id="WP_042248995.1">
    <property type="nucleotide sequence ID" value="NZ_BBNS01000019.1"/>
</dbReference>
<name>A0A090WXL8_9FLAO</name>
<dbReference type="AlphaFoldDB" id="A0A090WXL8"/>
<gene>
    <name evidence="1" type="ORF">JCM19302_2229</name>
</gene>
<accession>A0A090WXL8</accession>
<evidence type="ECO:0008006" key="3">
    <source>
        <dbReference type="Google" id="ProtNLM"/>
    </source>
</evidence>
<reference evidence="1 2" key="1">
    <citation type="journal article" date="2014" name="Genome Announc.">
        <title>Draft Genome Sequence of Marine Flavobacterium Jejuia pallidilutea Strain 11shimoA1 and Pigmentation Mutants.</title>
        <authorList>
            <person name="Takatani N."/>
            <person name="Nakanishi M."/>
            <person name="Meirelles P."/>
            <person name="Mino S."/>
            <person name="Suda W."/>
            <person name="Oshima K."/>
            <person name="Hattori M."/>
            <person name="Ohkuma M."/>
            <person name="Hosokawa M."/>
            <person name="Miyashita K."/>
            <person name="Thompson F.L."/>
            <person name="Niwa A."/>
            <person name="Sawabe T."/>
            <person name="Sawabe T."/>
        </authorList>
    </citation>
    <scope>NUCLEOTIDE SEQUENCE [LARGE SCALE GENOMIC DNA]</scope>
    <source>
        <strain evidence="2">JCM19302</strain>
    </source>
</reference>
<protein>
    <recommendedName>
        <fullName evidence="3">Internalin</fullName>
    </recommendedName>
</protein>
<dbReference type="Proteomes" id="UP000029646">
    <property type="component" value="Unassembled WGS sequence"/>
</dbReference>